<dbReference type="Proteomes" id="UP000479190">
    <property type="component" value="Unassembled WGS sequence"/>
</dbReference>
<feature type="region of interest" description="Disordered" evidence="1">
    <location>
        <begin position="74"/>
        <end position="116"/>
    </location>
</feature>
<feature type="region of interest" description="Disordered" evidence="1">
    <location>
        <begin position="258"/>
        <end position="420"/>
    </location>
</feature>
<feature type="compositionally biased region" description="Low complexity" evidence="1">
    <location>
        <begin position="322"/>
        <end position="332"/>
    </location>
</feature>
<feature type="compositionally biased region" description="Low complexity" evidence="1">
    <location>
        <begin position="165"/>
        <end position="180"/>
    </location>
</feature>
<feature type="compositionally biased region" description="Basic and acidic residues" evidence="1">
    <location>
        <begin position="355"/>
        <end position="368"/>
    </location>
</feature>
<feature type="compositionally biased region" description="Basic residues" evidence="1">
    <location>
        <begin position="388"/>
        <end position="409"/>
    </location>
</feature>
<feature type="compositionally biased region" description="Basic and acidic residues" evidence="1">
    <location>
        <begin position="376"/>
        <end position="387"/>
    </location>
</feature>
<proteinExistence type="predicted"/>
<feature type="compositionally biased region" description="Basic residues" evidence="1">
    <location>
        <begin position="146"/>
        <end position="164"/>
    </location>
</feature>
<evidence type="ECO:0000256" key="1">
    <source>
        <dbReference type="SAM" id="MobiDB-lite"/>
    </source>
</evidence>
<accession>A0A6H5I0U4</accession>
<feature type="compositionally biased region" description="Basic and acidic residues" evidence="1">
    <location>
        <begin position="302"/>
        <end position="314"/>
    </location>
</feature>
<feature type="compositionally biased region" description="Basic and acidic residues" evidence="1">
    <location>
        <begin position="181"/>
        <end position="207"/>
    </location>
</feature>
<name>A0A6H5I0U4_9HYME</name>
<feature type="compositionally biased region" description="Basic and acidic residues" evidence="1">
    <location>
        <begin position="333"/>
        <end position="345"/>
    </location>
</feature>
<feature type="compositionally biased region" description="Basic and acidic residues" evidence="1">
    <location>
        <begin position="410"/>
        <end position="420"/>
    </location>
</feature>
<evidence type="ECO:0000313" key="2">
    <source>
        <dbReference type="EMBL" id="CAB0027918.1"/>
    </source>
</evidence>
<feature type="compositionally biased region" description="Basic and acidic residues" evidence="1">
    <location>
        <begin position="258"/>
        <end position="273"/>
    </location>
</feature>
<organism evidence="2 3">
    <name type="scientific">Trichogramma brassicae</name>
    <dbReference type="NCBI Taxonomy" id="86971"/>
    <lineage>
        <taxon>Eukaryota</taxon>
        <taxon>Metazoa</taxon>
        <taxon>Ecdysozoa</taxon>
        <taxon>Arthropoda</taxon>
        <taxon>Hexapoda</taxon>
        <taxon>Insecta</taxon>
        <taxon>Pterygota</taxon>
        <taxon>Neoptera</taxon>
        <taxon>Endopterygota</taxon>
        <taxon>Hymenoptera</taxon>
        <taxon>Apocrita</taxon>
        <taxon>Proctotrupomorpha</taxon>
        <taxon>Chalcidoidea</taxon>
        <taxon>Trichogrammatidae</taxon>
        <taxon>Trichogramma</taxon>
    </lineage>
</organism>
<feature type="region of interest" description="Disordered" evidence="1">
    <location>
        <begin position="139"/>
        <end position="233"/>
    </location>
</feature>
<feature type="compositionally biased region" description="Low complexity" evidence="1">
    <location>
        <begin position="86"/>
        <end position="97"/>
    </location>
</feature>
<gene>
    <name evidence="2" type="ORF">TBRA_LOCUS148</name>
</gene>
<dbReference type="AlphaFoldDB" id="A0A6H5I0U4"/>
<evidence type="ECO:0000313" key="3">
    <source>
        <dbReference type="Proteomes" id="UP000479190"/>
    </source>
</evidence>
<sequence length="420" mass="47199">MSTLQLENIGFYWPIYGRGSRSAAHRPYPISHHRHRQSRQKDREIESSIMSLRCQALILLVACTRLVVPAVVLPRPPSSPNYIPESTSSNGSGSGSSQELDRQSSGSDPGKLNYNEKALYGSAGSTNVEKPDIPDYRYKTVFGNRAARRRERRQHRSSRPRPSRARCPSASIAAAAAATDSADRGDYGGREQSDPAPSDRRAPLDPRRARRRPRPARWPAALRARGQAASSFQRVRDCRFGARGLDEKFQRREAVLSQERKAQGLRELPRQERQLPTGSRRFAGNRENRAGRLSESHAVLSHGKEDESAEEVRRSSARLGGSQSTSNQQQSLVHDHVDDDCVHDDLLDDGERDDDVERAAEADTRAAESRTVPAADRPHDARAEVHAEKKRHLARIRLSRINKKKKNKKKETNETRRNQV</sequence>
<protein>
    <submittedName>
        <fullName evidence="2">Uncharacterized protein</fullName>
    </submittedName>
</protein>
<keyword evidence="3" id="KW-1185">Reference proteome</keyword>
<dbReference type="EMBL" id="CADCXV010000025">
    <property type="protein sequence ID" value="CAB0027918.1"/>
    <property type="molecule type" value="Genomic_DNA"/>
</dbReference>
<feature type="compositionally biased region" description="Basic and acidic residues" evidence="1">
    <location>
        <begin position="284"/>
        <end position="295"/>
    </location>
</feature>
<feature type="region of interest" description="Disordered" evidence="1">
    <location>
        <begin position="21"/>
        <end position="42"/>
    </location>
</feature>
<reference evidence="2 3" key="1">
    <citation type="submission" date="2020-02" db="EMBL/GenBank/DDBJ databases">
        <authorList>
            <person name="Ferguson B K."/>
        </authorList>
    </citation>
    <scope>NUCLEOTIDE SEQUENCE [LARGE SCALE GENOMIC DNA]</scope>
</reference>